<dbReference type="Proteomes" id="UP000053841">
    <property type="component" value="Unassembled WGS sequence"/>
</dbReference>
<reference evidence="2 3" key="1">
    <citation type="journal article" date="2013" name="PLoS Genet.">
        <title>Comparative genome structure, secondary metabolite, and effector coding capacity across Cochliobolus pathogens.</title>
        <authorList>
            <person name="Condon B.J."/>
            <person name="Leng Y."/>
            <person name="Wu D."/>
            <person name="Bushley K.E."/>
            <person name="Ohm R.A."/>
            <person name="Otillar R."/>
            <person name="Martin J."/>
            <person name="Schackwitz W."/>
            <person name="Grimwood J."/>
            <person name="MohdZainudin N."/>
            <person name="Xue C."/>
            <person name="Wang R."/>
            <person name="Manning V.A."/>
            <person name="Dhillon B."/>
            <person name="Tu Z.J."/>
            <person name="Steffenson B.J."/>
            <person name="Salamov A."/>
            <person name="Sun H."/>
            <person name="Lowry S."/>
            <person name="LaButti K."/>
            <person name="Han J."/>
            <person name="Copeland A."/>
            <person name="Lindquist E."/>
            <person name="Barry K."/>
            <person name="Schmutz J."/>
            <person name="Baker S.E."/>
            <person name="Ciuffetti L.M."/>
            <person name="Grigoriev I.V."/>
            <person name="Zhong S."/>
            <person name="Turgeon B.G."/>
        </authorList>
    </citation>
    <scope>NUCLEOTIDE SEQUENCE [LARGE SCALE GENOMIC DNA]</scope>
    <source>
        <strain evidence="2 3">26-R-13</strain>
    </source>
</reference>
<dbReference type="EMBL" id="KI964855">
    <property type="protein sequence ID" value="EUC27986.1"/>
    <property type="molecule type" value="Genomic_DNA"/>
</dbReference>
<feature type="region of interest" description="Disordered" evidence="1">
    <location>
        <begin position="195"/>
        <end position="295"/>
    </location>
</feature>
<evidence type="ECO:0000313" key="3">
    <source>
        <dbReference type="Proteomes" id="UP000053841"/>
    </source>
</evidence>
<evidence type="ECO:0000256" key="1">
    <source>
        <dbReference type="SAM" id="MobiDB-lite"/>
    </source>
</evidence>
<proteinExistence type="predicted"/>
<dbReference type="STRING" id="930089.W6Y9Z3"/>
<feature type="compositionally biased region" description="Low complexity" evidence="1">
    <location>
        <begin position="154"/>
        <end position="163"/>
    </location>
</feature>
<protein>
    <submittedName>
        <fullName evidence="2">Uncharacterized protein</fullName>
    </submittedName>
</protein>
<feature type="compositionally biased region" description="Polar residues" evidence="1">
    <location>
        <begin position="128"/>
        <end position="141"/>
    </location>
</feature>
<feature type="compositionally biased region" description="Low complexity" evidence="1">
    <location>
        <begin position="262"/>
        <end position="278"/>
    </location>
</feature>
<keyword evidence="3" id="KW-1185">Reference proteome</keyword>
<dbReference type="RefSeq" id="XP_007717719.1">
    <property type="nucleotide sequence ID" value="XM_007719529.1"/>
</dbReference>
<feature type="compositionally biased region" description="Polar residues" evidence="1">
    <location>
        <begin position="19"/>
        <end position="29"/>
    </location>
</feature>
<organism evidence="2 3">
    <name type="scientific">Cochliobolus carbonum (strain 26-R-13)</name>
    <name type="common">Maize leaf spot fungus</name>
    <name type="synonym">Bipolaris zeicola</name>
    <dbReference type="NCBI Taxonomy" id="930089"/>
    <lineage>
        <taxon>Eukaryota</taxon>
        <taxon>Fungi</taxon>
        <taxon>Dikarya</taxon>
        <taxon>Ascomycota</taxon>
        <taxon>Pezizomycotina</taxon>
        <taxon>Dothideomycetes</taxon>
        <taxon>Pleosporomycetidae</taxon>
        <taxon>Pleosporales</taxon>
        <taxon>Pleosporineae</taxon>
        <taxon>Pleosporaceae</taxon>
        <taxon>Bipolaris</taxon>
    </lineage>
</organism>
<dbReference type="OrthoDB" id="3941538at2759"/>
<feature type="region of interest" description="Disordered" evidence="1">
    <location>
        <begin position="1"/>
        <end position="168"/>
    </location>
</feature>
<dbReference type="HOGENOM" id="CLU_458546_0_0_1"/>
<feature type="compositionally biased region" description="Polar residues" evidence="1">
    <location>
        <begin position="209"/>
        <end position="231"/>
    </location>
</feature>
<sequence length="543" mass="58250">MVNQHLTNGKPMLNKLGKSMSSLLGNSKPTVHVVQSAQGYQGHHGQQQQQQQQQQSQGQVAAAAAANTTSPQPQQQQWGQVQQQQQQQQQWGQGHRPSPPPHPQVSSPYQQSSYFTSTPGHSGHAGYSPQQTQQAPVSQSYTPPPSATTPGYAQQHGHGQVGHSQYSPPVQELPGCYAVQESGVIAGTPSHVGGIANHAANTPPHMAGQSPQAQWVSSIPTTHSPRPQQQPMHPLQHVASPISPVSPEQHWNGMSAAPKPYSPVHVSAPHHSTSPSPTQQGNAVPPPPSHHQAAPYFAPPTFAVELPADLGSLSLGSAKPAKDNGHGPSLRASEVPQAGTWKLADPATERATDEFYALADLLFDALDRQFEPRNTGLVEGSKLMGSCVLRLNEDEKRLFAHQSYGAFAKMWSIEGIPHVMVPCEGALTPIWNFDRVTHGQHVRVGESSRGSQARYMPALNRAGWYSFLLVEAMRAPEELGKVVAAVCADRQPAGLVAKVDLNKLDRTVDPAVRARAGELRAYAIAQACDETRAAMGRDGDGNK</sequence>
<evidence type="ECO:0000313" key="2">
    <source>
        <dbReference type="EMBL" id="EUC27986.1"/>
    </source>
</evidence>
<dbReference type="GeneID" id="19144077"/>
<dbReference type="AlphaFoldDB" id="W6Y9Z3"/>
<feature type="compositionally biased region" description="Low complexity" evidence="1">
    <location>
        <begin position="35"/>
        <end position="94"/>
    </location>
</feature>
<dbReference type="KEGG" id="bze:COCCADRAFT_110316"/>
<gene>
    <name evidence="2" type="ORF">COCCADRAFT_110316</name>
</gene>
<name>W6Y9Z3_COCC2</name>
<accession>W6Y9Z3</accession>
<feature type="region of interest" description="Disordered" evidence="1">
    <location>
        <begin position="315"/>
        <end position="340"/>
    </location>
</feature>
<feature type="compositionally biased region" description="Low complexity" evidence="1">
    <location>
        <begin position="104"/>
        <end position="113"/>
    </location>
</feature>